<accession>A0A4Q1CPW6</accession>
<dbReference type="EMBL" id="SDHW01000001">
    <property type="protein sequence ID" value="RXK62709.1"/>
    <property type="molecule type" value="Genomic_DNA"/>
</dbReference>
<dbReference type="AlphaFoldDB" id="A0A4Q1CPW6"/>
<reference evidence="1 2" key="1">
    <citation type="submission" date="2019-01" db="EMBL/GenBank/DDBJ databases">
        <title>Lacibacter sp. strain TTM-7.</title>
        <authorList>
            <person name="Chen W.-M."/>
        </authorList>
    </citation>
    <scope>NUCLEOTIDE SEQUENCE [LARGE SCALE GENOMIC DNA]</scope>
    <source>
        <strain evidence="1 2">TTM-7</strain>
    </source>
</reference>
<proteinExistence type="predicted"/>
<keyword evidence="2" id="KW-1185">Reference proteome</keyword>
<protein>
    <recommendedName>
        <fullName evidence="3">Lipoprotein</fullName>
    </recommendedName>
</protein>
<gene>
    <name evidence="1" type="ORF">ESA94_06850</name>
</gene>
<dbReference type="Proteomes" id="UP000290204">
    <property type="component" value="Unassembled WGS sequence"/>
</dbReference>
<evidence type="ECO:0008006" key="3">
    <source>
        <dbReference type="Google" id="ProtNLM"/>
    </source>
</evidence>
<evidence type="ECO:0000313" key="2">
    <source>
        <dbReference type="Proteomes" id="UP000290204"/>
    </source>
</evidence>
<sequence>MKAKLLLLFVTTALLAGCGKEKYQTKPQIKIKSVRVGNITDALGNTGKVVEFDLTVTDKEGDVQDTITIDKLDAASPACPGNTLLNDRYKIPDFPGEANQQVTIKVKYANINIEGYGLLGGSSCPPATDVSRFRFVVKDKAGNRSDSVTTEPVALGF</sequence>
<evidence type="ECO:0000313" key="1">
    <source>
        <dbReference type="EMBL" id="RXK62709.1"/>
    </source>
</evidence>
<dbReference type="OrthoDB" id="675420at2"/>
<organism evidence="1 2">
    <name type="scientific">Lacibacter luteus</name>
    <dbReference type="NCBI Taxonomy" id="2508719"/>
    <lineage>
        <taxon>Bacteria</taxon>
        <taxon>Pseudomonadati</taxon>
        <taxon>Bacteroidota</taxon>
        <taxon>Chitinophagia</taxon>
        <taxon>Chitinophagales</taxon>
        <taxon>Chitinophagaceae</taxon>
        <taxon>Lacibacter</taxon>
    </lineage>
</organism>
<comment type="caution">
    <text evidence="1">The sequence shown here is derived from an EMBL/GenBank/DDBJ whole genome shotgun (WGS) entry which is preliminary data.</text>
</comment>
<name>A0A4Q1CPW6_9BACT</name>
<dbReference type="RefSeq" id="WP_129130080.1">
    <property type="nucleotide sequence ID" value="NZ_SDHW01000001.1"/>
</dbReference>
<dbReference type="PROSITE" id="PS51257">
    <property type="entry name" value="PROKAR_LIPOPROTEIN"/>
    <property type="match status" value="1"/>
</dbReference>